<evidence type="ECO:0000256" key="7">
    <source>
        <dbReference type="ARBA" id="ARBA00023004"/>
    </source>
</evidence>
<evidence type="ECO:0000256" key="8">
    <source>
        <dbReference type="ARBA" id="ARBA00023077"/>
    </source>
</evidence>
<comment type="caution">
    <text evidence="15">The sequence shown here is derived from an EMBL/GenBank/DDBJ whole genome shotgun (WGS) entry which is preliminary data.</text>
</comment>
<dbReference type="SMART" id="SM00965">
    <property type="entry name" value="STN"/>
    <property type="match status" value="1"/>
</dbReference>
<dbReference type="Gene3D" id="2.40.170.20">
    <property type="entry name" value="TonB-dependent receptor, beta-barrel domain"/>
    <property type="match status" value="1"/>
</dbReference>
<gene>
    <name evidence="15" type="ORF">H8L32_23985</name>
</gene>
<dbReference type="Pfam" id="PF00593">
    <property type="entry name" value="TonB_dep_Rec_b-barrel"/>
    <property type="match status" value="1"/>
</dbReference>
<sequence>MAIPHSAQAQVASTILSSTQKYSIPAQTLGKTLNAIARQAGVAISVDSSLVSGKSADAIEGNMTLGQALEQALTGSGLMVVPGNNVITVQTKPAVSMQQILPEISVSAQLETISGRVNPDVAVGSKILVAQRQIAQSVSVVTQEQIQTQNMHRLEDAMRYVPGVTVRDGDSERMMFYARGFPVDAIQYDGVTINNGNSASSPALIMFDRVEVLRGPAGLLNGLGGSGGAVNMVRKRAPDALQFSADASAGSYNNYRGEVDIGTPLNESGSLRGRIAAAHQDRKFAQDNDYRKDDQVYATLEANLTSTTVLRMGLGYQDLTQRVPWNGFPGYSDYTFLDIPTARSMAQDWNRNNYKTTSEFLELEHKFNNQWLGKVSITALQHRNNLLTSSPISPADPVTGDYTAYPFRGIWDEDQNGMDAFLAGPFSLFGRKHQLTVGANLQYSRESQSTSPFQSVVTNIAGSNYAMPVFGSQQSPWITHGKQMGVYSNTRLSITDPLTLVIGARMSWWKNDVQYGAGSDVLRDSINAKITPNISLIYDINANHTVYASYSGIFTPQFTRDVNNHILKPVVGDQQELGIKGEYFDKTLNATLSLFRITEKNRAQTDPSDPSFTYYPQGKARSQGVETQISGELLPGLDMLAGYTLTTTRYLDASLNTNGDFETYTPKHIVKLWANYRLPDELSKWTAGGGVYISSKRYVIDRYAIPQQTMTTGGFATFDARIAYQAAKNIEVALSGTNLFNKHYYRNIGGATSGNFVGNPRELLLTLRYKM</sequence>
<evidence type="ECO:0000256" key="11">
    <source>
        <dbReference type="ARBA" id="ARBA00023237"/>
    </source>
</evidence>
<dbReference type="Gene3D" id="2.170.130.10">
    <property type="entry name" value="TonB-dependent receptor, plug domain"/>
    <property type="match status" value="1"/>
</dbReference>
<dbReference type="SUPFAM" id="SSF56935">
    <property type="entry name" value="Porins"/>
    <property type="match status" value="1"/>
</dbReference>
<keyword evidence="5" id="KW-0410">Iron transport</keyword>
<dbReference type="PROSITE" id="PS52016">
    <property type="entry name" value="TONB_DEPENDENT_REC_3"/>
    <property type="match status" value="1"/>
</dbReference>
<dbReference type="CDD" id="cd01347">
    <property type="entry name" value="ligand_gated_channel"/>
    <property type="match status" value="1"/>
</dbReference>
<keyword evidence="16" id="KW-1185">Reference proteome</keyword>
<dbReference type="Pfam" id="PF07660">
    <property type="entry name" value="STN"/>
    <property type="match status" value="1"/>
</dbReference>
<evidence type="ECO:0000256" key="4">
    <source>
        <dbReference type="ARBA" id="ARBA00022452"/>
    </source>
</evidence>
<dbReference type="InterPro" id="IPR037066">
    <property type="entry name" value="Plug_dom_sf"/>
</dbReference>
<keyword evidence="11 12" id="KW-0998">Cell outer membrane</keyword>
<dbReference type="InterPro" id="IPR000531">
    <property type="entry name" value="Beta-barrel_TonB"/>
</dbReference>
<dbReference type="InterPro" id="IPR039426">
    <property type="entry name" value="TonB-dep_rcpt-like"/>
</dbReference>
<evidence type="ECO:0000256" key="9">
    <source>
        <dbReference type="ARBA" id="ARBA00023136"/>
    </source>
</evidence>
<dbReference type="Gene3D" id="3.55.50.30">
    <property type="match status" value="1"/>
</dbReference>
<keyword evidence="6 12" id="KW-0812">Transmembrane</keyword>
<evidence type="ECO:0000256" key="5">
    <source>
        <dbReference type="ARBA" id="ARBA00022496"/>
    </source>
</evidence>
<dbReference type="InterPro" id="IPR010105">
    <property type="entry name" value="TonB_sidphr_rcpt"/>
</dbReference>
<evidence type="ECO:0000313" key="16">
    <source>
        <dbReference type="Proteomes" id="UP000650424"/>
    </source>
</evidence>
<evidence type="ECO:0000256" key="2">
    <source>
        <dbReference type="ARBA" id="ARBA00009810"/>
    </source>
</evidence>
<dbReference type="InterPro" id="IPR011662">
    <property type="entry name" value="Secretin/TonB_short_N"/>
</dbReference>
<dbReference type="Proteomes" id="UP000650424">
    <property type="component" value="Unassembled WGS sequence"/>
</dbReference>
<evidence type="ECO:0000313" key="15">
    <source>
        <dbReference type="EMBL" id="MBC3920546.1"/>
    </source>
</evidence>
<evidence type="ECO:0000256" key="3">
    <source>
        <dbReference type="ARBA" id="ARBA00022448"/>
    </source>
</evidence>
<protein>
    <submittedName>
        <fullName evidence="15">TonB-dependent siderophore receptor</fullName>
    </submittedName>
</protein>
<dbReference type="InterPro" id="IPR012910">
    <property type="entry name" value="Plug_dom"/>
</dbReference>
<accession>A0ABR6ZXG5</accession>
<name>A0ABR6ZXG5_9BURK</name>
<dbReference type="PANTHER" id="PTHR32552:SF74">
    <property type="entry name" value="HYDROXAMATE SIDEROPHORE RECEPTOR FHUE"/>
    <property type="match status" value="1"/>
</dbReference>
<evidence type="ECO:0000256" key="13">
    <source>
        <dbReference type="RuleBase" id="RU003357"/>
    </source>
</evidence>
<reference evidence="15 16" key="1">
    <citation type="submission" date="2020-08" db="EMBL/GenBank/DDBJ databases">
        <title>Novel species isolated from subtropical streams in China.</title>
        <authorList>
            <person name="Lu H."/>
        </authorList>
    </citation>
    <scope>NUCLEOTIDE SEQUENCE [LARGE SCALE GENOMIC DNA]</scope>
    <source>
        <strain evidence="15 16">CY18W</strain>
    </source>
</reference>
<comment type="subcellular location">
    <subcellularLocation>
        <location evidence="1 12">Cell outer membrane</location>
        <topology evidence="1 12">Multi-pass membrane protein</topology>
    </subcellularLocation>
</comment>
<dbReference type="NCBIfam" id="TIGR01783">
    <property type="entry name" value="TonB-siderophor"/>
    <property type="match status" value="1"/>
</dbReference>
<dbReference type="EMBL" id="JACOGF010000017">
    <property type="protein sequence ID" value="MBC3920546.1"/>
    <property type="molecule type" value="Genomic_DNA"/>
</dbReference>
<evidence type="ECO:0000256" key="10">
    <source>
        <dbReference type="ARBA" id="ARBA00023170"/>
    </source>
</evidence>
<organism evidence="15 16">
    <name type="scientific">Undibacterium hunanense</name>
    <dbReference type="NCBI Taxonomy" id="2762292"/>
    <lineage>
        <taxon>Bacteria</taxon>
        <taxon>Pseudomonadati</taxon>
        <taxon>Pseudomonadota</taxon>
        <taxon>Betaproteobacteria</taxon>
        <taxon>Burkholderiales</taxon>
        <taxon>Oxalobacteraceae</taxon>
        <taxon>Undibacterium</taxon>
    </lineage>
</organism>
<proteinExistence type="inferred from homology"/>
<dbReference type="RefSeq" id="WP_186950180.1">
    <property type="nucleotide sequence ID" value="NZ_JACOGF010000017.1"/>
</dbReference>
<comment type="similarity">
    <text evidence="2 12 13">Belongs to the TonB-dependent receptor family.</text>
</comment>
<evidence type="ECO:0000256" key="1">
    <source>
        <dbReference type="ARBA" id="ARBA00004571"/>
    </source>
</evidence>
<dbReference type="PANTHER" id="PTHR32552">
    <property type="entry name" value="FERRICHROME IRON RECEPTOR-RELATED"/>
    <property type="match status" value="1"/>
</dbReference>
<keyword evidence="5" id="KW-0406">Ion transport</keyword>
<evidence type="ECO:0000256" key="6">
    <source>
        <dbReference type="ARBA" id="ARBA00022692"/>
    </source>
</evidence>
<evidence type="ECO:0000259" key="14">
    <source>
        <dbReference type="SMART" id="SM00965"/>
    </source>
</evidence>
<dbReference type="Pfam" id="PF07715">
    <property type="entry name" value="Plug"/>
    <property type="match status" value="1"/>
</dbReference>
<keyword evidence="8 13" id="KW-0798">TonB box</keyword>
<keyword evidence="3 12" id="KW-0813">Transport</keyword>
<dbReference type="InterPro" id="IPR036942">
    <property type="entry name" value="Beta-barrel_TonB_sf"/>
</dbReference>
<keyword evidence="10 15" id="KW-0675">Receptor</keyword>
<keyword evidence="9 12" id="KW-0472">Membrane</keyword>
<keyword evidence="7" id="KW-0408">Iron</keyword>
<feature type="domain" description="Secretin/TonB short N-terminal" evidence="14">
    <location>
        <begin position="42"/>
        <end position="92"/>
    </location>
</feature>
<evidence type="ECO:0000256" key="12">
    <source>
        <dbReference type="PROSITE-ProRule" id="PRU01360"/>
    </source>
</evidence>
<keyword evidence="4 12" id="KW-1134">Transmembrane beta strand</keyword>